<keyword evidence="11" id="KW-1185">Reference proteome</keyword>
<dbReference type="Proteomes" id="UP000433050">
    <property type="component" value="Unassembled WGS sequence"/>
</dbReference>
<dbReference type="GO" id="GO:0005886">
    <property type="term" value="C:plasma membrane"/>
    <property type="evidence" value="ECO:0007669"/>
    <property type="project" value="UniProtKB-SubCell"/>
</dbReference>
<feature type="transmembrane region" description="Helical" evidence="9">
    <location>
        <begin position="402"/>
        <end position="423"/>
    </location>
</feature>
<sequence>MELFLSQILNGLAIGQVYALIALGFSLVFGVANIINFAQGALFMLGAFIAYSAIAWFGLPLVPAAAVSVVIVAILGLLLERIALRPLIGAPYVAPFLSTLAISTIIDQSAEIVWSPESQPFPASISSTTFFIGNAYITVTDLVIFGFGAAATVALTLFVSFTWTGRALRATAQDASAAAQLGICTDVMRQIAFGLAGALGALSGILVALYFQSVFPQMGIPFGLKGFAAALLGGLASIPGAVVGGLLLGIGETLASAYVGDSYRDAIAFTLLLLMLLVRPNGLLGGGRLDALGGAGAAAGAMPTTSLLASSSSQQSALRAYYLPPWGFLAVGAAFALVPLVVSSTYVLQALIYGFIFALLSASTSLVSGSVGILSIGQAAFFGVGAYAVGVFARPYGLPADATLAIAIGLTALVAVVAAIPLLKLTGHTAALGTLAIGQIGFLVFLNWVSVTRGPMGILNIPHPVLELLGGLRFATTEQKYWLVLGFAAVALVIAERYVSSPIGRVWRAIREDRLAALAAGLPVRRYILLAFAVSGALAGLAGGLFAYVQQVVSPESFTVETSILVLTMAVLGGLGNLTGAALAGFALAILPEFLRGFAEWRMIVYGLLLLVALRVRPQGLLGAR</sequence>
<feature type="transmembrane region" description="Helical" evidence="9">
    <location>
        <begin position="603"/>
        <end position="622"/>
    </location>
</feature>
<feature type="transmembrane region" description="Helical" evidence="9">
    <location>
        <begin position="65"/>
        <end position="84"/>
    </location>
</feature>
<evidence type="ECO:0000313" key="11">
    <source>
        <dbReference type="Proteomes" id="UP000433050"/>
    </source>
</evidence>
<feature type="transmembrane region" description="Helical" evidence="9">
    <location>
        <begin position="191"/>
        <end position="215"/>
    </location>
</feature>
<feature type="transmembrane region" description="Helical" evidence="9">
    <location>
        <begin position="481"/>
        <end position="499"/>
    </location>
</feature>
<feature type="transmembrane region" description="Helical" evidence="9">
    <location>
        <begin position="135"/>
        <end position="159"/>
    </location>
</feature>
<dbReference type="GO" id="GO:0015658">
    <property type="term" value="F:branched-chain amino acid transmembrane transporter activity"/>
    <property type="evidence" value="ECO:0007669"/>
    <property type="project" value="InterPro"/>
</dbReference>
<dbReference type="PANTHER" id="PTHR11795:SF445">
    <property type="entry name" value="AMINO ACID ABC TRANSPORTER PERMEASE PROTEIN"/>
    <property type="match status" value="1"/>
</dbReference>
<evidence type="ECO:0000256" key="9">
    <source>
        <dbReference type="SAM" id="Phobius"/>
    </source>
</evidence>
<feature type="transmembrane region" description="Helical" evidence="9">
    <location>
        <begin position="346"/>
        <end position="367"/>
    </location>
</feature>
<comment type="similarity">
    <text evidence="8">Belongs to the binding-protein-dependent transport system permease family. LivHM subfamily.</text>
</comment>
<accession>A0A5S9N8E2</accession>
<dbReference type="GO" id="GO:0006865">
    <property type="term" value="P:amino acid transport"/>
    <property type="evidence" value="ECO:0007669"/>
    <property type="project" value="UniProtKB-KW"/>
</dbReference>
<dbReference type="EMBL" id="CACSAS010000001">
    <property type="protein sequence ID" value="CAA0086267.1"/>
    <property type="molecule type" value="Genomic_DNA"/>
</dbReference>
<dbReference type="AlphaFoldDB" id="A0A5S9N8E2"/>
<evidence type="ECO:0000256" key="1">
    <source>
        <dbReference type="ARBA" id="ARBA00004651"/>
    </source>
</evidence>
<dbReference type="Pfam" id="PF02653">
    <property type="entry name" value="BPD_transp_2"/>
    <property type="match status" value="2"/>
</dbReference>
<dbReference type="InterPro" id="IPR052157">
    <property type="entry name" value="BCAA_transport_permease"/>
</dbReference>
<dbReference type="InterPro" id="IPR043428">
    <property type="entry name" value="LivM-like"/>
</dbReference>
<feature type="transmembrane region" description="Helical" evidence="9">
    <location>
        <begin position="527"/>
        <end position="549"/>
    </location>
</feature>
<evidence type="ECO:0000313" key="10">
    <source>
        <dbReference type="EMBL" id="CAA0086267.1"/>
    </source>
</evidence>
<evidence type="ECO:0000256" key="4">
    <source>
        <dbReference type="ARBA" id="ARBA00022692"/>
    </source>
</evidence>
<evidence type="ECO:0000256" key="6">
    <source>
        <dbReference type="ARBA" id="ARBA00022989"/>
    </source>
</evidence>
<feature type="transmembrane region" description="Helical" evidence="9">
    <location>
        <begin position="321"/>
        <end position="340"/>
    </location>
</feature>
<dbReference type="RefSeq" id="WP_159597583.1">
    <property type="nucleotide sequence ID" value="NZ_CACSAS010000001.1"/>
</dbReference>
<gene>
    <name evidence="10" type="ORF">STARVERO_00177</name>
</gene>
<feature type="transmembrane region" description="Helical" evidence="9">
    <location>
        <begin position="379"/>
        <end position="396"/>
    </location>
</feature>
<proteinExistence type="inferred from homology"/>
<feature type="transmembrane region" description="Helical" evidence="9">
    <location>
        <begin position="564"/>
        <end position="591"/>
    </location>
</feature>
<evidence type="ECO:0008006" key="12">
    <source>
        <dbReference type="Google" id="ProtNLM"/>
    </source>
</evidence>
<dbReference type="PANTHER" id="PTHR11795">
    <property type="entry name" value="BRANCHED-CHAIN AMINO ACID TRANSPORT SYSTEM PERMEASE PROTEIN LIVH"/>
    <property type="match status" value="1"/>
</dbReference>
<keyword evidence="5" id="KW-0029">Amino-acid transport</keyword>
<evidence type="ECO:0000256" key="5">
    <source>
        <dbReference type="ARBA" id="ARBA00022970"/>
    </source>
</evidence>
<dbReference type="InterPro" id="IPR001851">
    <property type="entry name" value="ABC_transp_permease"/>
</dbReference>
<evidence type="ECO:0000256" key="3">
    <source>
        <dbReference type="ARBA" id="ARBA00022475"/>
    </source>
</evidence>
<keyword evidence="4 9" id="KW-0812">Transmembrane</keyword>
<dbReference type="CDD" id="cd06582">
    <property type="entry name" value="TM_PBP1_LivH_like"/>
    <property type="match status" value="1"/>
</dbReference>
<name>A0A5S9N8E2_9HYPH</name>
<comment type="subcellular location">
    <subcellularLocation>
        <location evidence="1">Cell membrane</location>
        <topology evidence="1">Multi-pass membrane protein</topology>
    </subcellularLocation>
</comment>
<protein>
    <recommendedName>
        <fullName evidence="12">High-affinity branched-chain amino acid transport system permease protein LivH</fullName>
    </recommendedName>
</protein>
<feature type="transmembrane region" description="Helical" evidence="9">
    <location>
        <begin position="227"/>
        <end position="250"/>
    </location>
</feature>
<evidence type="ECO:0000256" key="2">
    <source>
        <dbReference type="ARBA" id="ARBA00022448"/>
    </source>
</evidence>
<keyword evidence="7 9" id="KW-0472">Membrane</keyword>
<keyword evidence="2" id="KW-0813">Transport</keyword>
<keyword evidence="3" id="KW-1003">Cell membrane</keyword>
<dbReference type="CDD" id="cd06581">
    <property type="entry name" value="TM_PBP1_LivM_like"/>
    <property type="match status" value="1"/>
</dbReference>
<feature type="transmembrane region" description="Helical" evidence="9">
    <location>
        <begin position="12"/>
        <end position="35"/>
    </location>
</feature>
<keyword evidence="6 9" id="KW-1133">Transmembrane helix</keyword>
<reference evidence="10 11" key="1">
    <citation type="submission" date="2019-12" db="EMBL/GenBank/DDBJ databases">
        <authorList>
            <person name="Reyes-Prieto M."/>
        </authorList>
    </citation>
    <scope>NUCLEOTIDE SEQUENCE [LARGE SCALE GENOMIC DNA]</scope>
    <source>
        <strain evidence="10">HF14-78462</strain>
    </source>
</reference>
<evidence type="ECO:0000256" key="8">
    <source>
        <dbReference type="ARBA" id="ARBA00037998"/>
    </source>
</evidence>
<organism evidence="10 11">
    <name type="scientific">Starkeya nomas</name>
    <dbReference type="NCBI Taxonomy" id="2666134"/>
    <lineage>
        <taxon>Bacteria</taxon>
        <taxon>Pseudomonadati</taxon>
        <taxon>Pseudomonadota</taxon>
        <taxon>Alphaproteobacteria</taxon>
        <taxon>Hyphomicrobiales</taxon>
        <taxon>Xanthobacteraceae</taxon>
        <taxon>Starkeya</taxon>
    </lineage>
</organism>
<evidence type="ECO:0000256" key="7">
    <source>
        <dbReference type="ARBA" id="ARBA00023136"/>
    </source>
</evidence>
<feature type="transmembrane region" description="Helical" evidence="9">
    <location>
        <begin position="430"/>
        <end position="449"/>
    </location>
</feature>